<comment type="caution">
    <text evidence="1">The sequence shown here is derived from an EMBL/GenBank/DDBJ whole genome shotgun (WGS) entry which is preliminary data.</text>
</comment>
<protein>
    <submittedName>
        <fullName evidence="1">Uncharacterized protein</fullName>
    </submittedName>
</protein>
<evidence type="ECO:0000313" key="2">
    <source>
        <dbReference type="Proteomes" id="UP000729402"/>
    </source>
</evidence>
<reference evidence="1" key="2">
    <citation type="submission" date="2021-02" db="EMBL/GenBank/DDBJ databases">
        <authorList>
            <person name="Kimball J.A."/>
            <person name="Haas M.W."/>
            <person name="Macchietto M."/>
            <person name="Kono T."/>
            <person name="Duquette J."/>
            <person name="Shao M."/>
        </authorList>
    </citation>
    <scope>NUCLEOTIDE SEQUENCE</scope>
    <source>
        <tissue evidence="1">Fresh leaf tissue</tissue>
    </source>
</reference>
<proteinExistence type="predicted"/>
<organism evidence="1 2">
    <name type="scientific">Zizania palustris</name>
    <name type="common">Northern wild rice</name>
    <dbReference type="NCBI Taxonomy" id="103762"/>
    <lineage>
        <taxon>Eukaryota</taxon>
        <taxon>Viridiplantae</taxon>
        <taxon>Streptophyta</taxon>
        <taxon>Embryophyta</taxon>
        <taxon>Tracheophyta</taxon>
        <taxon>Spermatophyta</taxon>
        <taxon>Magnoliopsida</taxon>
        <taxon>Liliopsida</taxon>
        <taxon>Poales</taxon>
        <taxon>Poaceae</taxon>
        <taxon>BOP clade</taxon>
        <taxon>Oryzoideae</taxon>
        <taxon>Oryzeae</taxon>
        <taxon>Zizaniinae</taxon>
        <taxon>Zizania</taxon>
    </lineage>
</organism>
<reference evidence="1" key="1">
    <citation type="journal article" date="2021" name="bioRxiv">
        <title>Whole Genome Assembly and Annotation of Northern Wild Rice, Zizania palustris L., Supports a Whole Genome Duplication in the Zizania Genus.</title>
        <authorList>
            <person name="Haas M."/>
            <person name="Kono T."/>
            <person name="Macchietto M."/>
            <person name="Millas R."/>
            <person name="McGilp L."/>
            <person name="Shao M."/>
            <person name="Duquette J."/>
            <person name="Hirsch C.N."/>
            <person name="Kimball J."/>
        </authorList>
    </citation>
    <scope>NUCLEOTIDE SEQUENCE</scope>
    <source>
        <tissue evidence="1">Fresh leaf tissue</tissue>
    </source>
</reference>
<dbReference type="AlphaFoldDB" id="A0A8J5RHK9"/>
<dbReference type="EMBL" id="JAAALK010000290">
    <property type="protein sequence ID" value="KAG8045175.1"/>
    <property type="molecule type" value="Genomic_DNA"/>
</dbReference>
<keyword evidence="2" id="KW-1185">Reference proteome</keyword>
<dbReference type="Proteomes" id="UP000729402">
    <property type="component" value="Unassembled WGS sequence"/>
</dbReference>
<name>A0A8J5RHK9_ZIZPA</name>
<gene>
    <name evidence="1" type="ORF">GUJ93_ZPchr0008g13723</name>
</gene>
<accession>A0A8J5RHK9</accession>
<sequence>MPDQALLAFINHNTVSRTIDANVLNAEGEGQCPQDLKAVNLLLLITQELYLMLPSSSTHKFRNPWSTFCIHAVSVGEHVDEVI</sequence>
<evidence type="ECO:0000313" key="1">
    <source>
        <dbReference type="EMBL" id="KAG8045175.1"/>
    </source>
</evidence>